<evidence type="ECO:0000313" key="4">
    <source>
        <dbReference type="Proteomes" id="UP000440304"/>
    </source>
</evidence>
<evidence type="ECO:0000313" key="3">
    <source>
        <dbReference type="EMBL" id="MXO02601.1"/>
    </source>
</evidence>
<feature type="chain" id="PRO_5026832581" description="PAAR domain-containing protein" evidence="2">
    <location>
        <begin position="27"/>
        <end position="117"/>
    </location>
</feature>
<dbReference type="Gene3D" id="2.60.200.60">
    <property type="match status" value="1"/>
</dbReference>
<dbReference type="Pfam" id="PF05488">
    <property type="entry name" value="PAAR_motif"/>
    <property type="match status" value="1"/>
</dbReference>
<dbReference type="RefSeq" id="WP_160787854.1">
    <property type="nucleotide sequence ID" value="NZ_CP086610.1"/>
</dbReference>
<evidence type="ECO:0008006" key="5">
    <source>
        <dbReference type="Google" id="ProtNLM"/>
    </source>
</evidence>
<reference evidence="3 4" key="1">
    <citation type="submission" date="2019-12" db="EMBL/GenBank/DDBJ databases">
        <title>Shinella granuli gen. nov., sp. nov., and proposal of the reclassification of Zoogloea ramigera ATCC 19623 as Shinella zoogloeoides sp. nov.</title>
        <authorList>
            <person name="Gao J."/>
        </authorList>
    </citation>
    <scope>NUCLEOTIDE SEQUENCE [LARGE SCALE GENOMIC DNA]</scope>
    <source>
        <strain evidence="3 4">DSM 287</strain>
    </source>
</reference>
<dbReference type="AlphaFoldDB" id="A0A6N8TIV0"/>
<dbReference type="Proteomes" id="UP000440304">
    <property type="component" value="Unassembled WGS sequence"/>
</dbReference>
<evidence type="ECO:0000256" key="2">
    <source>
        <dbReference type="SAM" id="SignalP"/>
    </source>
</evidence>
<feature type="signal peptide" evidence="2">
    <location>
        <begin position="1"/>
        <end position="26"/>
    </location>
</feature>
<feature type="region of interest" description="Disordered" evidence="1">
    <location>
        <begin position="93"/>
        <end position="117"/>
    </location>
</feature>
<keyword evidence="2" id="KW-0732">Signal</keyword>
<sequence length="117" mass="12099">MMKFQPFSVVVLALGLAAATPSLSRAEGAPAPIPSCAMSGSKSVFIGGAPALRLSDVVNCPPELYEIVPSVMIEGQPMVKFRSGVGEKGNCTARGEETVSVEGESASRLGDVTCRQN</sequence>
<gene>
    <name evidence="3" type="ORF">GR156_19990</name>
</gene>
<dbReference type="InterPro" id="IPR008727">
    <property type="entry name" value="PAAR_motif"/>
</dbReference>
<comment type="caution">
    <text evidence="3">The sequence shown here is derived from an EMBL/GenBank/DDBJ whole genome shotgun (WGS) entry which is preliminary data.</text>
</comment>
<evidence type="ECO:0000256" key="1">
    <source>
        <dbReference type="SAM" id="MobiDB-lite"/>
    </source>
</evidence>
<protein>
    <recommendedName>
        <fullName evidence="5">PAAR domain-containing protein</fullName>
    </recommendedName>
</protein>
<organism evidence="3 4">
    <name type="scientific">Shinella zoogloeoides</name>
    <name type="common">Crabtreella saccharophila</name>
    <dbReference type="NCBI Taxonomy" id="352475"/>
    <lineage>
        <taxon>Bacteria</taxon>
        <taxon>Pseudomonadati</taxon>
        <taxon>Pseudomonadota</taxon>
        <taxon>Alphaproteobacteria</taxon>
        <taxon>Hyphomicrobiales</taxon>
        <taxon>Rhizobiaceae</taxon>
        <taxon>Shinella</taxon>
    </lineage>
</organism>
<proteinExistence type="predicted"/>
<dbReference type="EMBL" id="WUML01000026">
    <property type="protein sequence ID" value="MXO02601.1"/>
    <property type="molecule type" value="Genomic_DNA"/>
</dbReference>
<accession>A0A6N8TIV0</accession>
<dbReference type="OrthoDB" id="8420245at2"/>
<name>A0A6N8TIV0_SHIZO</name>